<sequence>MDSILGGYNMNTYALITGASKGIGRALALQLAKKGYPVLLVARSKDELQALATEIITTYQVQARWLAIDLSDTQAPEQVLKWCTDNSYQVSVLVNNAGYGLWGSFEKVDIDGQLNMITLNINALVKLTHRFIPLLKQQSQAYILNVGSTAAYQAVPTLAVYSATKAFVLSFTRALRYELRDSVISVSCLSPGPTDTGFAHRAGLDAMADLAAKFNMQPEEVAIIGLKGMFRKKAEIVPGFLNKISVIGARHLPKALIEKIGGDLYKSK</sequence>
<dbReference type="InterPro" id="IPR020904">
    <property type="entry name" value="Sc_DH/Rdtase_CS"/>
</dbReference>
<dbReference type="EMBL" id="JACHCB010000017">
    <property type="protein sequence ID" value="MBB6112181.1"/>
    <property type="molecule type" value="Genomic_DNA"/>
</dbReference>
<dbReference type="InterPro" id="IPR002347">
    <property type="entry name" value="SDR_fam"/>
</dbReference>
<dbReference type="PRINTS" id="PR00080">
    <property type="entry name" value="SDRFAMILY"/>
</dbReference>
<evidence type="ECO:0000256" key="2">
    <source>
        <dbReference type="ARBA" id="ARBA00023002"/>
    </source>
</evidence>
<dbReference type="Proteomes" id="UP000541583">
    <property type="component" value="Unassembled WGS sequence"/>
</dbReference>
<dbReference type="PRINTS" id="PR00081">
    <property type="entry name" value="GDHRDH"/>
</dbReference>
<dbReference type="PROSITE" id="PS00061">
    <property type="entry name" value="ADH_SHORT"/>
    <property type="match status" value="1"/>
</dbReference>
<keyword evidence="5" id="KW-1185">Reference proteome</keyword>
<dbReference type="Pfam" id="PF00106">
    <property type="entry name" value="adh_short"/>
    <property type="match status" value="1"/>
</dbReference>
<dbReference type="PIRSF" id="PIRSF000126">
    <property type="entry name" value="11-beta-HSD1"/>
    <property type="match status" value="1"/>
</dbReference>
<keyword evidence="2" id="KW-0560">Oxidoreductase</keyword>
<dbReference type="RefSeq" id="WP_260180815.1">
    <property type="nucleotide sequence ID" value="NZ_JACHCB010000017.1"/>
</dbReference>
<evidence type="ECO:0000313" key="4">
    <source>
        <dbReference type="EMBL" id="MBB6112181.1"/>
    </source>
</evidence>
<dbReference type="PANTHER" id="PTHR42901">
    <property type="entry name" value="ALCOHOL DEHYDROGENASE"/>
    <property type="match status" value="1"/>
</dbReference>
<dbReference type="SUPFAM" id="SSF51735">
    <property type="entry name" value="NAD(P)-binding Rossmann-fold domains"/>
    <property type="match status" value="1"/>
</dbReference>
<proteinExistence type="inferred from homology"/>
<reference evidence="4 5" key="1">
    <citation type="submission" date="2020-08" db="EMBL/GenBank/DDBJ databases">
        <title>Genomic Encyclopedia of Type Strains, Phase IV (KMG-V): Genome sequencing to study the core and pangenomes of soil and plant-associated prokaryotes.</title>
        <authorList>
            <person name="Whitman W."/>
        </authorList>
    </citation>
    <scope>NUCLEOTIDE SEQUENCE [LARGE SCALE GENOMIC DNA]</scope>
    <source>
        <strain evidence="4 5">ANJLi2</strain>
    </source>
</reference>
<comment type="caution">
    <text evidence="4">The sequence shown here is derived from an EMBL/GenBank/DDBJ whole genome shotgun (WGS) entry which is preliminary data.</text>
</comment>
<gene>
    <name evidence="4" type="ORF">HDF23_004956</name>
</gene>
<dbReference type="PANTHER" id="PTHR42901:SF1">
    <property type="entry name" value="ALCOHOL DEHYDROGENASE"/>
    <property type="match status" value="1"/>
</dbReference>
<dbReference type="Gene3D" id="3.40.50.720">
    <property type="entry name" value="NAD(P)-binding Rossmann-like Domain"/>
    <property type="match status" value="1"/>
</dbReference>
<dbReference type="InterPro" id="IPR036291">
    <property type="entry name" value="NAD(P)-bd_dom_sf"/>
</dbReference>
<evidence type="ECO:0000313" key="5">
    <source>
        <dbReference type="Proteomes" id="UP000541583"/>
    </source>
</evidence>
<protein>
    <recommendedName>
        <fullName evidence="6">Short-chain dehydrogenase</fullName>
    </recommendedName>
</protein>
<evidence type="ECO:0000256" key="1">
    <source>
        <dbReference type="ARBA" id="ARBA00006484"/>
    </source>
</evidence>
<dbReference type="CDD" id="cd05233">
    <property type="entry name" value="SDR_c"/>
    <property type="match status" value="1"/>
</dbReference>
<evidence type="ECO:0000256" key="3">
    <source>
        <dbReference type="RuleBase" id="RU000363"/>
    </source>
</evidence>
<comment type="similarity">
    <text evidence="1 3">Belongs to the short-chain dehydrogenases/reductases (SDR) family.</text>
</comment>
<evidence type="ECO:0008006" key="6">
    <source>
        <dbReference type="Google" id="ProtNLM"/>
    </source>
</evidence>
<organism evidence="4 5">
    <name type="scientific">Mucilaginibacter lappiensis</name>
    <dbReference type="NCBI Taxonomy" id="354630"/>
    <lineage>
        <taxon>Bacteria</taxon>
        <taxon>Pseudomonadati</taxon>
        <taxon>Bacteroidota</taxon>
        <taxon>Sphingobacteriia</taxon>
        <taxon>Sphingobacteriales</taxon>
        <taxon>Sphingobacteriaceae</taxon>
        <taxon>Mucilaginibacter</taxon>
    </lineage>
</organism>
<name>A0ABR6PQX4_9SPHI</name>
<accession>A0ABR6PQX4</accession>